<evidence type="ECO:0000313" key="2">
    <source>
        <dbReference type="EnsemblPlants" id="OGLUM06G13310.2"/>
    </source>
</evidence>
<feature type="region of interest" description="Disordered" evidence="1">
    <location>
        <begin position="103"/>
        <end position="127"/>
    </location>
</feature>
<feature type="compositionally biased region" description="Basic and acidic residues" evidence="1">
    <location>
        <begin position="105"/>
        <end position="114"/>
    </location>
</feature>
<dbReference type="Proteomes" id="UP000026961">
    <property type="component" value="Chromosome 6"/>
</dbReference>
<dbReference type="Gramene" id="OGLUM06G13310.2">
    <property type="protein sequence ID" value="OGLUM06G13310.2"/>
    <property type="gene ID" value="OGLUM06G13310"/>
</dbReference>
<name>A0A0E0A8Q6_9ORYZ</name>
<evidence type="ECO:0000313" key="3">
    <source>
        <dbReference type="Proteomes" id="UP000026961"/>
    </source>
</evidence>
<dbReference type="EnsemblPlants" id="OGLUM06G13310.2">
    <property type="protein sequence ID" value="OGLUM06G13310.2"/>
    <property type="gene ID" value="OGLUM06G13310"/>
</dbReference>
<accession>A0A0E0A8Q6</accession>
<feature type="region of interest" description="Disordered" evidence="1">
    <location>
        <begin position="1"/>
        <end position="41"/>
    </location>
</feature>
<feature type="compositionally biased region" description="Polar residues" evidence="1">
    <location>
        <begin position="21"/>
        <end position="32"/>
    </location>
</feature>
<proteinExistence type="predicted"/>
<dbReference type="AlphaFoldDB" id="A0A0E0A8Q6"/>
<reference evidence="2" key="1">
    <citation type="submission" date="2015-04" db="UniProtKB">
        <authorList>
            <consortium name="EnsemblPlants"/>
        </authorList>
    </citation>
    <scope>IDENTIFICATION</scope>
</reference>
<dbReference type="HOGENOM" id="CLU_1973988_0_0_1"/>
<keyword evidence="3" id="KW-1185">Reference proteome</keyword>
<reference evidence="2" key="2">
    <citation type="submission" date="2018-05" db="EMBL/GenBank/DDBJ databases">
        <title>OgluRS3 (Oryza glumaepatula Reference Sequence Version 3).</title>
        <authorList>
            <person name="Zhang J."/>
            <person name="Kudrna D."/>
            <person name="Lee S."/>
            <person name="Talag J."/>
            <person name="Welchert J."/>
            <person name="Wing R.A."/>
        </authorList>
    </citation>
    <scope>NUCLEOTIDE SEQUENCE [LARGE SCALE GENOMIC DNA]</scope>
</reference>
<organism evidence="2">
    <name type="scientific">Oryza glumipatula</name>
    <dbReference type="NCBI Taxonomy" id="40148"/>
    <lineage>
        <taxon>Eukaryota</taxon>
        <taxon>Viridiplantae</taxon>
        <taxon>Streptophyta</taxon>
        <taxon>Embryophyta</taxon>
        <taxon>Tracheophyta</taxon>
        <taxon>Spermatophyta</taxon>
        <taxon>Magnoliopsida</taxon>
        <taxon>Liliopsida</taxon>
        <taxon>Poales</taxon>
        <taxon>Poaceae</taxon>
        <taxon>BOP clade</taxon>
        <taxon>Oryzoideae</taxon>
        <taxon>Oryzeae</taxon>
        <taxon>Oryzinae</taxon>
        <taxon>Oryza</taxon>
    </lineage>
</organism>
<sequence>MDIKRKGKALASQRDLKSFWNRGSPSASTHASGNDAVEMEEEEQMEEHVVLQQGREVVEENFEVSLVSLKREVDLEVQTGPVCADVVAAGELGRWRRSYHRWRTPPRDGSETRTWKWHHGSTTVGSS</sequence>
<protein>
    <submittedName>
        <fullName evidence="2">Uncharacterized protein</fullName>
    </submittedName>
</protein>
<evidence type="ECO:0000256" key="1">
    <source>
        <dbReference type="SAM" id="MobiDB-lite"/>
    </source>
</evidence>